<protein>
    <submittedName>
        <fullName evidence="1">Uncharacterized protein</fullName>
    </submittedName>
</protein>
<name>A0A1D8IP95_9GAMM</name>
<dbReference type="AlphaFoldDB" id="A0A1D8IP95"/>
<accession>A0A1D8IP95</accession>
<dbReference type="KEGG" id="aprs:BI364_10070"/>
<keyword evidence="2" id="KW-1185">Reference proteome</keyword>
<organism evidence="1 2">
    <name type="scientific">Acidihalobacter yilgarnensis</name>
    <dbReference type="NCBI Taxonomy" id="2819280"/>
    <lineage>
        <taxon>Bacteria</taxon>
        <taxon>Pseudomonadati</taxon>
        <taxon>Pseudomonadota</taxon>
        <taxon>Gammaproteobacteria</taxon>
        <taxon>Chromatiales</taxon>
        <taxon>Ectothiorhodospiraceae</taxon>
        <taxon>Acidihalobacter</taxon>
    </lineage>
</organism>
<evidence type="ECO:0000313" key="2">
    <source>
        <dbReference type="Proteomes" id="UP000095401"/>
    </source>
</evidence>
<gene>
    <name evidence="1" type="ORF">BI364_10070</name>
</gene>
<dbReference type="Proteomes" id="UP000095401">
    <property type="component" value="Chromosome"/>
</dbReference>
<evidence type="ECO:0000313" key="1">
    <source>
        <dbReference type="EMBL" id="AOU98259.1"/>
    </source>
</evidence>
<reference evidence="2" key="1">
    <citation type="submission" date="2016-09" db="EMBL/GenBank/DDBJ databases">
        <title>Acidihalobacter prosperus F5.</title>
        <authorList>
            <person name="Khaleque H.N."/>
            <person name="Ramsay J.P."/>
            <person name="Kaksonen A.H."/>
            <person name="Boxall N.J."/>
            <person name="Watkin E.L.J."/>
        </authorList>
    </citation>
    <scope>NUCLEOTIDE SEQUENCE [LARGE SCALE GENOMIC DNA]</scope>
    <source>
        <strain evidence="2">F5</strain>
    </source>
</reference>
<proteinExistence type="predicted"/>
<sequence length="101" mass="10992">MGKCSVTEAEATDASGKRRVFRPNVEIVIAALWRTRLQITGLAVFKNLAAGRDISQFAGALARGVQAVEAVGFQVIDDYFDNTHYATSESSNIRSTTHCRS</sequence>
<dbReference type="EMBL" id="CP017415">
    <property type="protein sequence ID" value="AOU98259.1"/>
    <property type="molecule type" value="Genomic_DNA"/>
</dbReference>